<evidence type="ECO:0000259" key="1">
    <source>
        <dbReference type="PROSITE" id="PS50075"/>
    </source>
</evidence>
<dbReference type="Proteomes" id="UP000198923">
    <property type="component" value="Unassembled WGS sequence"/>
</dbReference>
<dbReference type="SUPFAM" id="SSF47336">
    <property type="entry name" value="ACP-like"/>
    <property type="match status" value="1"/>
</dbReference>
<evidence type="ECO:0000313" key="3">
    <source>
        <dbReference type="Proteomes" id="UP000198923"/>
    </source>
</evidence>
<dbReference type="InterPro" id="IPR009081">
    <property type="entry name" value="PP-bd_ACP"/>
</dbReference>
<dbReference type="PROSITE" id="PS50075">
    <property type="entry name" value="CARRIER"/>
    <property type="match status" value="1"/>
</dbReference>
<dbReference type="InterPro" id="IPR036736">
    <property type="entry name" value="ACP-like_sf"/>
</dbReference>
<dbReference type="Pfam" id="PF00550">
    <property type="entry name" value="PP-binding"/>
    <property type="match status" value="1"/>
</dbReference>
<accession>A0A1G8A985</accession>
<organism evidence="2 3">
    <name type="scientific">Sinosporangium album</name>
    <dbReference type="NCBI Taxonomy" id="504805"/>
    <lineage>
        <taxon>Bacteria</taxon>
        <taxon>Bacillati</taxon>
        <taxon>Actinomycetota</taxon>
        <taxon>Actinomycetes</taxon>
        <taxon>Streptosporangiales</taxon>
        <taxon>Streptosporangiaceae</taxon>
        <taxon>Sinosporangium</taxon>
    </lineage>
</organism>
<dbReference type="Gene3D" id="1.10.1200.10">
    <property type="entry name" value="ACP-like"/>
    <property type="match status" value="1"/>
</dbReference>
<keyword evidence="3" id="KW-1185">Reference proteome</keyword>
<proteinExistence type="predicted"/>
<name>A0A1G8A985_9ACTN</name>
<feature type="domain" description="Carrier" evidence="1">
    <location>
        <begin position="13"/>
        <end position="93"/>
    </location>
</feature>
<dbReference type="AlphaFoldDB" id="A0A1G8A985"/>
<evidence type="ECO:0000313" key="2">
    <source>
        <dbReference type="EMBL" id="SDH16930.1"/>
    </source>
</evidence>
<dbReference type="STRING" id="504805.SAMN05421505_11247"/>
<protein>
    <submittedName>
        <fullName evidence="2">Acyl carrier protein</fullName>
    </submittedName>
</protein>
<reference evidence="2 3" key="1">
    <citation type="submission" date="2016-10" db="EMBL/GenBank/DDBJ databases">
        <authorList>
            <person name="de Groot N.N."/>
        </authorList>
    </citation>
    <scope>NUCLEOTIDE SEQUENCE [LARGE SCALE GENOMIC DNA]</scope>
    <source>
        <strain evidence="2 3">CPCC 201354</strain>
    </source>
</reference>
<sequence length="97" mass="10592">MDSAMADPSVGTSGTSDVIGVVIATLAEMQSRGPESISAEMRFFEDLSFDSTSVLELLMRLENELDVEFDPETLEPSDFETVRSLALYVEEQLPAPS</sequence>
<dbReference type="EMBL" id="FNCN01000012">
    <property type="protein sequence ID" value="SDH16930.1"/>
    <property type="molecule type" value="Genomic_DNA"/>
</dbReference>
<gene>
    <name evidence="2" type="ORF">SAMN05421505_11247</name>
</gene>